<evidence type="ECO:0000313" key="1">
    <source>
        <dbReference type="EMBL" id="GMI21511.1"/>
    </source>
</evidence>
<evidence type="ECO:0000313" key="2">
    <source>
        <dbReference type="Proteomes" id="UP001165082"/>
    </source>
</evidence>
<sequence length="14" mass="1529">ITKQLRNKGCSPSP</sequence>
<organism evidence="1 2">
    <name type="scientific">Triparma retinervis</name>
    <dbReference type="NCBI Taxonomy" id="2557542"/>
    <lineage>
        <taxon>Eukaryota</taxon>
        <taxon>Sar</taxon>
        <taxon>Stramenopiles</taxon>
        <taxon>Ochrophyta</taxon>
        <taxon>Bolidophyceae</taxon>
        <taxon>Parmales</taxon>
        <taxon>Triparmaceae</taxon>
        <taxon>Triparma</taxon>
    </lineage>
</organism>
<gene>
    <name evidence="1" type="ORF">TrRE_jg5594</name>
</gene>
<protein>
    <submittedName>
        <fullName evidence="1">Uncharacterized protein</fullName>
    </submittedName>
</protein>
<name>A0A9W7FXL0_9STRA</name>
<dbReference type="Proteomes" id="UP001165082">
    <property type="component" value="Unassembled WGS sequence"/>
</dbReference>
<comment type="caution">
    <text evidence="1">The sequence shown here is derived from an EMBL/GenBank/DDBJ whole genome shotgun (WGS) entry which is preliminary data.</text>
</comment>
<reference evidence="1" key="1">
    <citation type="submission" date="2022-07" db="EMBL/GenBank/DDBJ databases">
        <title>Genome analysis of Parmales, a sister group of diatoms, reveals the evolutionary specialization of diatoms from phago-mixotrophs to photoautotrophs.</title>
        <authorList>
            <person name="Ban H."/>
            <person name="Sato S."/>
            <person name="Yoshikawa S."/>
            <person name="Kazumasa Y."/>
            <person name="Nakamura Y."/>
            <person name="Ichinomiya M."/>
            <person name="Saitoh K."/>
            <person name="Sato N."/>
            <person name="Blanc-Mathieu R."/>
            <person name="Endo H."/>
            <person name="Kuwata A."/>
            <person name="Ogata H."/>
        </authorList>
    </citation>
    <scope>NUCLEOTIDE SEQUENCE</scope>
</reference>
<proteinExistence type="predicted"/>
<accession>A0A9W7FXL0</accession>
<feature type="non-terminal residue" evidence="1">
    <location>
        <position position="1"/>
    </location>
</feature>
<keyword evidence="2" id="KW-1185">Reference proteome</keyword>
<dbReference type="EMBL" id="BRXZ01006895">
    <property type="protein sequence ID" value="GMI21511.1"/>
    <property type="molecule type" value="Genomic_DNA"/>
</dbReference>